<dbReference type="PANTHER" id="PTHR43549">
    <property type="entry name" value="MULTIDRUG RESISTANCE PROTEIN YPNP-RELATED"/>
    <property type="match status" value="1"/>
</dbReference>
<keyword evidence="3" id="KW-1003">Cell membrane</keyword>
<dbReference type="Pfam" id="PF01554">
    <property type="entry name" value="MatE"/>
    <property type="match status" value="2"/>
</dbReference>
<keyword evidence="6 7" id="KW-0472">Membrane</keyword>
<dbReference type="PANTHER" id="PTHR43549:SF3">
    <property type="entry name" value="MULTIDRUG RESISTANCE PROTEIN YPNP-RELATED"/>
    <property type="match status" value="1"/>
</dbReference>
<evidence type="ECO:0000256" key="3">
    <source>
        <dbReference type="ARBA" id="ARBA00022475"/>
    </source>
</evidence>
<protein>
    <submittedName>
        <fullName evidence="8">MATE family efflux transporter</fullName>
    </submittedName>
</protein>
<evidence type="ECO:0000256" key="1">
    <source>
        <dbReference type="ARBA" id="ARBA00004651"/>
    </source>
</evidence>
<feature type="transmembrane region" description="Helical" evidence="7">
    <location>
        <begin position="192"/>
        <end position="214"/>
    </location>
</feature>
<gene>
    <name evidence="8" type="ORF">B5F17_08095</name>
</gene>
<dbReference type="NCBIfam" id="TIGR00797">
    <property type="entry name" value="matE"/>
    <property type="match status" value="1"/>
</dbReference>
<feature type="transmembrane region" description="Helical" evidence="7">
    <location>
        <begin position="235"/>
        <end position="260"/>
    </location>
</feature>
<name>A0A1Y4L7C8_9FIRM</name>
<dbReference type="InterPro" id="IPR048279">
    <property type="entry name" value="MdtK-like"/>
</dbReference>
<evidence type="ECO:0000313" key="9">
    <source>
        <dbReference type="Proteomes" id="UP000195897"/>
    </source>
</evidence>
<feature type="transmembrane region" description="Helical" evidence="7">
    <location>
        <begin position="94"/>
        <end position="118"/>
    </location>
</feature>
<feature type="transmembrane region" description="Helical" evidence="7">
    <location>
        <begin position="421"/>
        <end position="438"/>
    </location>
</feature>
<feature type="transmembrane region" description="Helical" evidence="7">
    <location>
        <begin position="318"/>
        <end position="342"/>
    </location>
</feature>
<feature type="transmembrane region" description="Helical" evidence="7">
    <location>
        <begin position="394"/>
        <end position="415"/>
    </location>
</feature>
<dbReference type="PIRSF" id="PIRSF006603">
    <property type="entry name" value="DinF"/>
    <property type="match status" value="1"/>
</dbReference>
<dbReference type="RefSeq" id="WP_087372809.1">
    <property type="nucleotide sequence ID" value="NZ_NFKK01000008.1"/>
</dbReference>
<keyword evidence="4 7" id="KW-0812">Transmembrane</keyword>
<comment type="caution">
    <text evidence="8">The sequence shown here is derived from an EMBL/GenBank/DDBJ whole genome shotgun (WGS) entry which is preliminary data.</text>
</comment>
<dbReference type="GO" id="GO:0015297">
    <property type="term" value="F:antiporter activity"/>
    <property type="evidence" value="ECO:0007669"/>
    <property type="project" value="InterPro"/>
</dbReference>
<evidence type="ECO:0000313" key="8">
    <source>
        <dbReference type="EMBL" id="OUP52657.1"/>
    </source>
</evidence>
<dbReference type="InterPro" id="IPR052031">
    <property type="entry name" value="Membrane_Transporter-Flippase"/>
</dbReference>
<evidence type="ECO:0000256" key="5">
    <source>
        <dbReference type="ARBA" id="ARBA00022989"/>
    </source>
</evidence>
<feature type="transmembrane region" description="Helical" evidence="7">
    <location>
        <begin position="280"/>
        <end position="297"/>
    </location>
</feature>
<keyword evidence="2" id="KW-0813">Transport</keyword>
<dbReference type="InterPro" id="IPR002528">
    <property type="entry name" value="MATE_fam"/>
</dbReference>
<evidence type="ECO:0000256" key="2">
    <source>
        <dbReference type="ARBA" id="ARBA00022448"/>
    </source>
</evidence>
<dbReference type="AlphaFoldDB" id="A0A1Y4L7C8"/>
<sequence>MVTNLTEGQPGKILWRFALPLLCSVAFQQMYQIADSMIAGQCVGGAALAAIGVSYPVTMLFMAVATGLNLGCSVAVSQLFGAREYDRMKTAVSTSILASLCIAALLTLGGLIFCTDMLRGLGTEDYIFADADQYLRIYFYGMIFLFLYNICTGIFNALGDSKTPLYLLIGSSVGNVILDYVLVAFFDLGVSGIAWATFLAQGVASVLAFVILLSRLRGLQSAPFRRFSGNMLLRVAYLAVPSILQQSFISVGNLFIQWLVNGYNWEVVGGYSAAMKLNNFVIVGLTAMGSAISSFSAQNIGAGRYDRVTQGLKAGMKISVAVAIPFSLLFALGGSLVMRLFVGAGETGVIAAGALFLQVVTPFYAMISLKLSADGVLRGAGAMGPFMVSTFSDLILRVVLAYVFSIVLGLGVIGIWLSWPVGWLIGTVASLLFVRSGIWKQKKA</sequence>
<comment type="subcellular location">
    <subcellularLocation>
        <location evidence="1">Cell membrane</location>
        <topology evidence="1">Multi-pass membrane protein</topology>
    </subcellularLocation>
</comment>
<organism evidence="8 9">
    <name type="scientific">Butyricicoccus pullicaecorum</name>
    <dbReference type="NCBI Taxonomy" id="501571"/>
    <lineage>
        <taxon>Bacteria</taxon>
        <taxon>Bacillati</taxon>
        <taxon>Bacillota</taxon>
        <taxon>Clostridia</taxon>
        <taxon>Eubacteriales</taxon>
        <taxon>Butyricicoccaceae</taxon>
        <taxon>Butyricicoccus</taxon>
    </lineage>
</organism>
<evidence type="ECO:0000256" key="4">
    <source>
        <dbReference type="ARBA" id="ARBA00022692"/>
    </source>
</evidence>
<evidence type="ECO:0000256" key="6">
    <source>
        <dbReference type="ARBA" id="ARBA00023136"/>
    </source>
</evidence>
<dbReference type="Proteomes" id="UP000195897">
    <property type="component" value="Unassembled WGS sequence"/>
</dbReference>
<dbReference type="CDD" id="cd13138">
    <property type="entry name" value="MATE_yoeA_like"/>
    <property type="match status" value="1"/>
</dbReference>
<feature type="transmembrane region" description="Helical" evidence="7">
    <location>
        <begin position="165"/>
        <end position="186"/>
    </location>
</feature>
<feature type="transmembrane region" description="Helical" evidence="7">
    <location>
        <begin position="138"/>
        <end position="158"/>
    </location>
</feature>
<reference evidence="9" key="1">
    <citation type="submission" date="2017-04" db="EMBL/GenBank/DDBJ databases">
        <title>Function of individual gut microbiota members based on whole genome sequencing of pure cultures obtained from chicken caecum.</title>
        <authorList>
            <person name="Medvecky M."/>
            <person name="Cejkova D."/>
            <person name="Polansky O."/>
            <person name="Karasova D."/>
            <person name="Kubasova T."/>
            <person name="Cizek A."/>
            <person name="Rychlik I."/>
        </authorList>
    </citation>
    <scope>NUCLEOTIDE SEQUENCE [LARGE SCALE GENOMIC DNA]</scope>
    <source>
        <strain evidence="9">An180</strain>
    </source>
</reference>
<dbReference type="GO" id="GO:0042910">
    <property type="term" value="F:xenobiotic transmembrane transporter activity"/>
    <property type="evidence" value="ECO:0007669"/>
    <property type="project" value="InterPro"/>
</dbReference>
<proteinExistence type="predicted"/>
<evidence type="ECO:0000256" key="7">
    <source>
        <dbReference type="SAM" id="Phobius"/>
    </source>
</evidence>
<dbReference type="EMBL" id="NFKK01000008">
    <property type="protein sequence ID" value="OUP52657.1"/>
    <property type="molecule type" value="Genomic_DNA"/>
</dbReference>
<feature type="transmembrane region" description="Helical" evidence="7">
    <location>
        <begin position="348"/>
        <end position="373"/>
    </location>
</feature>
<feature type="transmembrane region" description="Helical" evidence="7">
    <location>
        <begin position="13"/>
        <end position="31"/>
    </location>
</feature>
<accession>A0A1Y4L7C8</accession>
<dbReference type="GO" id="GO:0005886">
    <property type="term" value="C:plasma membrane"/>
    <property type="evidence" value="ECO:0007669"/>
    <property type="project" value="UniProtKB-SubCell"/>
</dbReference>
<keyword evidence="5 7" id="KW-1133">Transmembrane helix</keyword>